<keyword evidence="1" id="KW-0175">Coiled coil</keyword>
<evidence type="ECO:0000256" key="1">
    <source>
        <dbReference type="SAM" id="Coils"/>
    </source>
</evidence>
<protein>
    <submittedName>
        <fullName evidence="2">Uncharacterized protein</fullName>
    </submittedName>
</protein>
<keyword evidence="3" id="KW-1185">Reference proteome</keyword>
<reference evidence="2" key="2">
    <citation type="submission" date="2020-11" db="EMBL/GenBank/DDBJ databases">
        <authorList>
            <person name="McCartney M.A."/>
            <person name="Auch B."/>
            <person name="Kono T."/>
            <person name="Mallez S."/>
            <person name="Becker A."/>
            <person name="Gohl D.M."/>
            <person name="Silverstein K.A.T."/>
            <person name="Koren S."/>
            <person name="Bechman K.B."/>
            <person name="Herman A."/>
            <person name="Abrahante J.E."/>
            <person name="Garbe J."/>
        </authorList>
    </citation>
    <scope>NUCLEOTIDE SEQUENCE</scope>
    <source>
        <strain evidence="2">Duluth1</strain>
        <tissue evidence="2">Whole animal</tissue>
    </source>
</reference>
<comment type="caution">
    <text evidence="2">The sequence shown here is derived from an EMBL/GenBank/DDBJ whole genome shotgun (WGS) entry which is preliminary data.</text>
</comment>
<name>A0A9D4MH26_DREPO</name>
<evidence type="ECO:0000313" key="3">
    <source>
        <dbReference type="Proteomes" id="UP000828390"/>
    </source>
</evidence>
<reference evidence="2" key="1">
    <citation type="journal article" date="2019" name="bioRxiv">
        <title>The Genome of the Zebra Mussel, Dreissena polymorpha: A Resource for Invasive Species Research.</title>
        <authorList>
            <person name="McCartney M.A."/>
            <person name="Auch B."/>
            <person name="Kono T."/>
            <person name="Mallez S."/>
            <person name="Zhang Y."/>
            <person name="Obille A."/>
            <person name="Becker A."/>
            <person name="Abrahante J.E."/>
            <person name="Garbe J."/>
            <person name="Badalamenti J.P."/>
            <person name="Herman A."/>
            <person name="Mangelson H."/>
            <person name="Liachko I."/>
            <person name="Sullivan S."/>
            <person name="Sone E.D."/>
            <person name="Koren S."/>
            <person name="Silverstein K.A.T."/>
            <person name="Beckman K.B."/>
            <person name="Gohl D.M."/>
        </authorList>
    </citation>
    <scope>NUCLEOTIDE SEQUENCE</scope>
    <source>
        <strain evidence="2">Duluth1</strain>
        <tissue evidence="2">Whole animal</tissue>
    </source>
</reference>
<proteinExistence type="predicted"/>
<sequence length="161" mass="18648">MQLDIDALHEQIGSKDDTIAALSNEIEELKRNHISNNMRVIGLKVDAKNNQDQFKSIVINKVLKVANPSINWFKDDIKYVKVISSNDATKESLLIVTFRFDDDKFQVYKGRALLRTSSIRVDDDLTFKQRETLRSIHKLGKTGYFFKGKLQSKRKAYRAQR</sequence>
<organism evidence="2 3">
    <name type="scientific">Dreissena polymorpha</name>
    <name type="common">Zebra mussel</name>
    <name type="synonym">Mytilus polymorpha</name>
    <dbReference type="NCBI Taxonomy" id="45954"/>
    <lineage>
        <taxon>Eukaryota</taxon>
        <taxon>Metazoa</taxon>
        <taxon>Spiralia</taxon>
        <taxon>Lophotrochozoa</taxon>
        <taxon>Mollusca</taxon>
        <taxon>Bivalvia</taxon>
        <taxon>Autobranchia</taxon>
        <taxon>Heteroconchia</taxon>
        <taxon>Euheterodonta</taxon>
        <taxon>Imparidentia</taxon>
        <taxon>Neoheterodontei</taxon>
        <taxon>Myida</taxon>
        <taxon>Dreissenoidea</taxon>
        <taxon>Dreissenidae</taxon>
        <taxon>Dreissena</taxon>
    </lineage>
</organism>
<dbReference type="EMBL" id="JAIWYP010000002">
    <property type="protein sequence ID" value="KAH3876096.1"/>
    <property type="molecule type" value="Genomic_DNA"/>
</dbReference>
<evidence type="ECO:0000313" key="2">
    <source>
        <dbReference type="EMBL" id="KAH3876096.1"/>
    </source>
</evidence>
<feature type="coiled-coil region" evidence="1">
    <location>
        <begin position="12"/>
        <end position="39"/>
    </location>
</feature>
<gene>
    <name evidence="2" type="ORF">DPMN_039376</name>
</gene>
<dbReference type="AlphaFoldDB" id="A0A9D4MH26"/>
<dbReference type="Proteomes" id="UP000828390">
    <property type="component" value="Unassembled WGS sequence"/>
</dbReference>
<accession>A0A9D4MH26</accession>